<dbReference type="InterPro" id="IPR016024">
    <property type="entry name" value="ARM-type_fold"/>
</dbReference>
<protein>
    <submittedName>
        <fullName evidence="1">Leucine rich repeat protein</fullName>
    </submittedName>
</protein>
<reference evidence="1" key="1">
    <citation type="journal article" date="2021" name="Proc. Natl. Acad. Sci. U.S.A.">
        <title>A Catalog of Tens of Thousands of Viruses from Human Metagenomes Reveals Hidden Associations with Chronic Diseases.</title>
        <authorList>
            <person name="Tisza M.J."/>
            <person name="Buck C.B."/>
        </authorList>
    </citation>
    <scope>NUCLEOTIDE SEQUENCE</scope>
    <source>
        <strain evidence="1">Ctzr51</strain>
    </source>
</reference>
<sequence length="133" mass="15107">MNMGKKEFLRNESVYVRRSAAGNPNTSGAVLAELAKDSNNDVRRSAAGNPNADEPIKYKFIVTKTYVATNGTNHIWYKHNYPNIEPFYTCGCFCGSRKALISRFYSTDCCIDPSIRMRILSFLDEKFKDVFGR</sequence>
<dbReference type="Gene3D" id="1.25.10.10">
    <property type="entry name" value="Leucine-rich Repeat Variant"/>
    <property type="match status" value="1"/>
</dbReference>
<evidence type="ECO:0000313" key="1">
    <source>
        <dbReference type="EMBL" id="DAF95926.1"/>
    </source>
</evidence>
<proteinExistence type="predicted"/>
<accession>A0A8S5UNG8</accession>
<dbReference type="InterPro" id="IPR011989">
    <property type="entry name" value="ARM-like"/>
</dbReference>
<organism evidence="1">
    <name type="scientific">Siphoviridae sp. ctzr51</name>
    <dbReference type="NCBI Taxonomy" id="2825751"/>
    <lineage>
        <taxon>Viruses</taxon>
        <taxon>Duplodnaviria</taxon>
        <taxon>Heunggongvirae</taxon>
        <taxon>Uroviricota</taxon>
        <taxon>Caudoviricetes</taxon>
    </lineage>
</organism>
<dbReference type="SUPFAM" id="SSF48371">
    <property type="entry name" value="ARM repeat"/>
    <property type="match status" value="1"/>
</dbReference>
<name>A0A8S5UNG8_9CAUD</name>
<dbReference type="EMBL" id="BK016111">
    <property type="protein sequence ID" value="DAF95926.1"/>
    <property type="molecule type" value="Genomic_DNA"/>
</dbReference>